<feature type="region of interest" description="Disordered" evidence="2">
    <location>
        <begin position="215"/>
        <end position="243"/>
    </location>
</feature>
<proteinExistence type="inferred from homology"/>
<feature type="compositionally biased region" description="Polar residues" evidence="2">
    <location>
        <begin position="217"/>
        <end position="229"/>
    </location>
</feature>
<dbReference type="InterPro" id="IPR026832">
    <property type="entry name" value="Asteroid"/>
</dbReference>
<dbReference type="AlphaFoldDB" id="A0AAN6GF90"/>
<dbReference type="Gene3D" id="3.40.50.1010">
    <property type="entry name" value="5'-nuclease"/>
    <property type="match status" value="1"/>
</dbReference>
<evidence type="ECO:0000256" key="2">
    <source>
        <dbReference type="SAM" id="MobiDB-lite"/>
    </source>
</evidence>
<evidence type="ECO:0000313" key="4">
    <source>
        <dbReference type="Proteomes" id="UP001176521"/>
    </source>
</evidence>
<evidence type="ECO:0000313" key="3">
    <source>
        <dbReference type="EMBL" id="KAK0537465.1"/>
    </source>
</evidence>
<feature type="region of interest" description="Disordered" evidence="2">
    <location>
        <begin position="866"/>
        <end position="889"/>
    </location>
</feature>
<dbReference type="SUPFAM" id="SSF88723">
    <property type="entry name" value="PIN domain-like"/>
    <property type="match status" value="1"/>
</dbReference>
<dbReference type="PANTHER" id="PTHR15665">
    <property type="entry name" value="ASTEROID PROTEIN"/>
    <property type="match status" value="1"/>
</dbReference>
<evidence type="ECO:0000256" key="1">
    <source>
        <dbReference type="ARBA" id="ARBA00007398"/>
    </source>
</evidence>
<organism evidence="3 4">
    <name type="scientific">Tilletia horrida</name>
    <dbReference type="NCBI Taxonomy" id="155126"/>
    <lineage>
        <taxon>Eukaryota</taxon>
        <taxon>Fungi</taxon>
        <taxon>Dikarya</taxon>
        <taxon>Basidiomycota</taxon>
        <taxon>Ustilaginomycotina</taxon>
        <taxon>Exobasidiomycetes</taxon>
        <taxon>Tilletiales</taxon>
        <taxon>Tilletiaceae</taxon>
        <taxon>Tilletia</taxon>
    </lineage>
</organism>
<dbReference type="EMBL" id="JAPDMQ010000059">
    <property type="protein sequence ID" value="KAK0537465.1"/>
    <property type="molecule type" value="Genomic_DNA"/>
</dbReference>
<comment type="similarity">
    <text evidence="1">Belongs to the asteroid family.</text>
</comment>
<accession>A0AAN6GF90</accession>
<reference evidence="3" key="1">
    <citation type="journal article" date="2023" name="PhytoFront">
        <title>Draft Genome Resources of Seven Strains of Tilletia horrida, Causal Agent of Kernel Smut of Rice.</title>
        <authorList>
            <person name="Khanal S."/>
            <person name="Antony Babu S."/>
            <person name="Zhou X.G."/>
        </authorList>
    </citation>
    <scope>NUCLEOTIDE SEQUENCE</scope>
    <source>
        <strain evidence="3">TX3</strain>
    </source>
</reference>
<evidence type="ECO:0008006" key="5">
    <source>
        <dbReference type="Google" id="ProtNLM"/>
    </source>
</evidence>
<dbReference type="PANTHER" id="PTHR15665:SF1">
    <property type="entry name" value="PROTEIN ASTEROID HOMOLOG 1"/>
    <property type="match status" value="1"/>
</dbReference>
<feature type="compositionally biased region" description="Basic and acidic residues" evidence="2">
    <location>
        <begin position="866"/>
        <end position="884"/>
    </location>
</feature>
<dbReference type="InterPro" id="IPR029060">
    <property type="entry name" value="PIN-like_dom_sf"/>
</dbReference>
<name>A0AAN6GF90_9BASI</name>
<feature type="region of interest" description="Disordered" evidence="2">
    <location>
        <begin position="374"/>
        <end position="403"/>
    </location>
</feature>
<protein>
    <recommendedName>
        <fullName evidence="5">XPG N-terminal domain-containing protein</fullName>
    </recommendedName>
</protein>
<dbReference type="Proteomes" id="UP001176521">
    <property type="component" value="Unassembled WGS sequence"/>
</dbReference>
<feature type="compositionally biased region" description="Polar residues" evidence="2">
    <location>
        <begin position="376"/>
        <end position="398"/>
    </location>
</feature>
<gene>
    <name evidence="3" type="ORF">OC842_001611</name>
</gene>
<sequence>MVVHGLNALCASLQQHISDHVELTASNHHDKADDDKDEDDTIPFVVDASAFLQHSFNTHFGDSLFGGEYASYTRLVIDSVAAWRAVGLHPIFVFDGAPAPDTIPTIVDNLSKRAAKLAAYMDSNPEARLSIPSQTSVGFMPPLLPSTLLEALRRTSVDVVLAPGDALPVLVTLARKLGGYAVSSTSVLFALNPAGGGYRGYVPLSSIAYVLQDGPDSATSQGTEPNTSDDPGPPPITQSYPPLYPTDPYAAASSLHVTSIKFAAYLPSKLAAHFELPPTLLPLIATLLNNDTSTSDEGKDALFFLRALQEEWKLRTSESGGNTEDTRTNLQSTGSTNIISTAVCNPTSEDSSAAADMRALIESVMRRVVMFRRSSPTTGAPESQQTSHITGGAQQDGDQASPLVVSEGTPEWERVLDKIMRGWQSTSALMQLEPDDVDNPDLSRFTAHLLPRKHHDGTADGAEADLDEQSRERLAILRRYAKSFHALEFSPSLRQILFGRTYISPFTLEDPDQTPAAADAPRHIRRWVYAILFGAYGFDWALETIEAGQSEEGRSGGGGASRAAPAVAELVRRGDHYIEELVTIPSLADMFAERPANQPKPLQDYTASNVGPRTIEGHIPSIPVRSPINGGFEWYVWNHVLRAGDWMDIIPYHLRPLAAALRFLVLSAAEGHARGEGGTRQANWSRRELEAAAYAGAVGIAMWQGGKLGVAMERNGGVYPGWYSGQWMRGNNTSSSAGDRSVWTQKATAVRSARAQARAKIAPPKVALSPTTPSKRAVHLSNTLQATLEATHMLSQSLLVAYSGSPPPSACHEGPLFHAYLAQGSSRGLYTDASIEYDVKEVLWAVLEDVDDDILGKDLEERDGLVKGDGEPSAEIEHEEHKAVDEEEDVATEIADLFA</sequence>
<comment type="caution">
    <text evidence="3">The sequence shown here is derived from an EMBL/GenBank/DDBJ whole genome shotgun (WGS) entry which is preliminary data.</text>
</comment>
<keyword evidence="4" id="KW-1185">Reference proteome</keyword>